<sequence length="177" mass="20261">MADIPPCQDVNGFHSESRDLSDELVSVPKQLLWKNSDSLCWLDSLLVVLVNCKSLRKLGLEHEPQRSSVWRLLREHEAICAAVQAHQQTGRDGVLRVPSHVLQNAYVDLQSLRTSVFKLLQPKLHCKMARAHQTLHMLQDIAGLHWTVLQSLQTRNKCFSKRQYSLQMMKPCNSLTL</sequence>
<dbReference type="InterPro" id="IPR033505">
    <property type="entry name" value="USPL1"/>
</dbReference>
<evidence type="ECO:0000313" key="3">
    <source>
        <dbReference type="Proteomes" id="UP001469553"/>
    </source>
</evidence>
<name>A0ABV1A914_9TELE</name>
<dbReference type="InterPro" id="IPR028890">
    <property type="entry name" value="Peptidase_C98"/>
</dbReference>
<protein>
    <recommendedName>
        <fullName evidence="1">Ubiquitin-specific peptidase-like SUMO isopeptidase domain-containing protein</fullName>
    </recommendedName>
</protein>
<gene>
    <name evidence="2" type="ORF">AMECASPLE_014718</name>
</gene>
<dbReference type="EMBL" id="JAHRIP010085646">
    <property type="protein sequence ID" value="MEQ2314685.1"/>
    <property type="molecule type" value="Genomic_DNA"/>
</dbReference>
<evidence type="ECO:0000259" key="1">
    <source>
        <dbReference type="Pfam" id="PF15499"/>
    </source>
</evidence>
<evidence type="ECO:0000313" key="2">
    <source>
        <dbReference type="EMBL" id="MEQ2314685.1"/>
    </source>
</evidence>
<dbReference type="PANTHER" id="PTHR15294">
    <property type="entry name" value="RETINOVIN-RELATED"/>
    <property type="match status" value="1"/>
</dbReference>
<feature type="domain" description="Ubiquitin-specific peptidase-like SUMO isopeptidase" evidence="1">
    <location>
        <begin position="31"/>
        <end position="141"/>
    </location>
</feature>
<keyword evidence="3" id="KW-1185">Reference proteome</keyword>
<accession>A0ABV1A914</accession>
<reference evidence="2 3" key="1">
    <citation type="submission" date="2021-06" db="EMBL/GenBank/DDBJ databases">
        <authorList>
            <person name="Palmer J.M."/>
        </authorList>
    </citation>
    <scope>NUCLEOTIDE SEQUENCE [LARGE SCALE GENOMIC DNA]</scope>
    <source>
        <strain evidence="2 3">AS_MEX2019</strain>
        <tissue evidence="2">Muscle</tissue>
    </source>
</reference>
<proteinExistence type="predicted"/>
<comment type="caution">
    <text evidence="2">The sequence shown here is derived from an EMBL/GenBank/DDBJ whole genome shotgun (WGS) entry which is preliminary data.</text>
</comment>
<dbReference type="Pfam" id="PF15499">
    <property type="entry name" value="Peptidase_C98"/>
    <property type="match status" value="1"/>
</dbReference>
<dbReference type="PANTHER" id="PTHR15294:SF3">
    <property type="entry name" value="SUMO-SPECIFIC ISOPEPTIDASE USPL1"/>
    <property type="match status" value="1"/>
</dbReference>
<organism evidence="2 3">
    <name type="scientific">Ameca splendens</name>
    <dbReference type="NCBI Taxonomy" id="208324"/>
    <lineage>
        <taxon>Eukaryota</taxon>
        <taxon>Metazoa</taxon>
        <taxon>Chordata</taxon>
        <taxon>Craniata</taxon>
        <taxon>Vertebrata</taxon>
        <taxon>Euteleostomi</taxon>
        <taxon>Actinopterygii</taxon>
        <taxon>Neopterygii</taxon>
        <taxon>Teleostei</taxon>
        <taxon>Neoteleostei</taxon>
        <taxon>Acanthomorphata</taxon>
        <taxon>Ovalentaria</taxon>
        <taxon>Atherinomorphae</taxon>
        <taxon>Cyprinodontiformes</taxon>
        <taxon>Goodeidae</taxon>
        <taxon>Ameca</taxon>
    </lineage>
</organism>
<dbReference type="Proteomes" id="UP001469553">
    <property type="component" value="Unassembled WGS sequence"/>
</dbReference>